<dbReference type="Pfam" id="PF03950">
    <property type="entry name" value="tRNA-synt_1c_C"/>
    <property type="match status" value="1"/>
</dbReference>
<name>A0A9D7STJ8_9BACT</name>
<dbReference type="NCBIfam" id="TIGR00440">
    <property type="entry name" value="glnS"/>
    <property type="match status" value="1"/>
</dbReference>
<dbReference type="Gene3D" id="3.40.50.620">
    <property type="entry name" value="HUPs"/>
    <property type="match status" value="1"/>
</dbReference>
<dbReference type="PANTHER" id="PTHR43097:SF5">
    <property type="entry name" value="GLUTAMATE--TRNA LIGASE"/>
    <property type="match status" value="1"/>
</dbReference>
<evidence type="ECO:0000256" key="9">
    <source>
        <dbReference type="RuleBase" id="RU363037"/>
    </source>
</evidence>
<evidence type="ECO:0000256" key="2">
    <source>
        <dbReference type="ARBA" id="ARBA00022490"/>
    </source>
</evidence>
<dbReference type="EMBL" id="JADKGY010000001">
    <property type="protein sequence ID" value="MBK9981577.1"/>
    <property type="molecule type" value="Genomic_DNA"/>
</dbReference>
<dbReference type="InterPro" id="IPR050132">
    <property type="entry name" value="Gln/Glu-tRNA_Ligase"/>
</dbReference>
<dbReference type="SUPFAM" id="SSF50715">
    <property type="entry name" value="Ribosomal protein L25-like"/>
    <property type="match status" value="1"/>
</dbReference>
<evidence type="ECO:0000259" key="10">
    <source>
        <dbReference type="Pfam" id="PF00749"/>
    </source>
</evidence>
<accession>A0A9D7STJ8</accession>
<dbReference type="InterPro" id="IPR049437">
    <property type="entry name" value="tRNA-synt_1c_C2"/>
</dbReference>
<dbReference type="NCBIfam" id="NF011291">
    <property type="entry name" value="PRK14703.1"/>
    <property type="match status" value="1"/>
</dbReference>
<evidence type="ECO:0000256" key="1">
    <source>
        <dbReference type="ARBA" id="ARBA00005594"/>
    </source>
</evidence>
<dbReference type="GO" id="GO:0005524">
    <property type="term" value="F:ATP binding"/>
    <property type="evidence" value="ECO:0007669"/>
    <property type="project" value="UniProtKB-KW"/>
</dbReference>
<proteinExistence type="inferred from homology"/>
<comment type="similarity">
    <text evidence="1 9">Belongs to the class-I aminoacyl-tRNA synthetase family.</text>
</comment>
<dbReference type="Proteomes" id="UP000808337">
    <property type="component" value="Unassembled WGS sequence"/>
</dbReference>
<evidence type="ECO:0000259" key="11">
    <source>
        <dbReference type="Pfam" id="PF03950"/>
    </source>
</evidence>
<dbReference type="FunFam" id="2.40.240.10:FF:000007">
    <property type="entry name" value="Glutamine--tRNA ligase"/>
    <property type="match status" value="1"/>
</dbReference>
<dbReference type="PRINTS" id="PR00987">
    <property type="entry name" value="TRNASYNTHGLU"/>
</dbReference>
<evidence type="ECO:0000256" key="3">
    <source>
        <dbReference type="ARBA" id="ARBA00022598"/>
    </source>
</evidence>
<evidence type="ECO:0000313" key="13">
    <source>
        <dbReference type="EMBL" id="MBK9981577.1"/>
    </source>
</evidence>
<keyword evidence="4 9" id="KW-0547">Nucleotide-binding</keyword>
<reference evidence="13 14" key="1">
    <citation type="submission" date="2020-10" db="EMBL/GenBank/DDBJ databases">
        <title>Connecting structure to function with the recovery of over 1000 high-quality activated sludge metagenome-assembled genomes encoding full-length rRNA genes using long-read sequencing.</title>
        <authorList>
            <person name="Singleton C.M."/>
            <person name="Petriglieri F."/>
            <person name="Kristensen J.M."/>
            <person name="Kirkegaard R.H."/>
            <person name="Michaelsen T.Y."/>
            <person name="Andersen M.H."/>
            <person name="Karst S.M."/>
            <person name="Dueholm M.S."/>
            <person name="Nielsen P.H."/>
            <person name="Albertsen M."/>
        </authorList>
    </citation>
    <scope>NUCLEOTIDE SEQUENCE [LARGE SCALE GENOMIC DNA]</scope>
    <source>
        <strain evidence="13">Ribe_18-Q3-R11-54_MAXAC.273</strain>
    </source>
</reference>
<sequence>MEDQKSLNFIEEIIEHDIAHGKHAGRVHTRFPPEPNGYLHIGHAKAICLNFEIAKKYGGKTNLRFDDTNPATEETEYVNAIKRDIHWLGYDWEDREYYASDYFDQLYEYALDLIRKDLAFVDDSTAEEIAEQKGTPNEPGKLSPFRSRSVEENMDLFVRMKDGEFPDGARVLRVKVDMTAPNMHMRDPVIYRIKRQHHHRTGDKWCIYPMYDFAHGQSDSIEGITHSLCSLEFIHHRPLYEWFIEKLGIFPSRQIEFARMNVNFMITSKRRLLQLVNEGIVTGWDDPRMPTISGVRRRGYPAAAIRIFCEKVGIAKRDNWIEIELLESCVRNELNQTALRRMVVLDPIRVVITNYPEGQTELLPSENNPENESTGERDIPFGKVILIEREDFMLDPPKKYFRLAPGATVRLKSAYIITCQEVIKDETTGEVTEVHCNYYPDSKSGSDTSGIKAKGTLHWVHESSAISGEVRMFERLFTAENPMDEGSDFMSKVNPQSQKVIKNIRLEPAFADAVDGDSFQFIRHGYFTVDRDSKPGHLVFNQTVSLKEGWSPKE</sequence>
<dbReference type="SUPFAM" id="SSF52374">
    <property type="entry name" value="Nucleotidylyl transferase"/>
    <property type="match status" value="1"/>
</dbReference>
<dbReference type="AlphaFoldDB" id="A0A9D7STJ8"/>
<dbReference type="InterPro" id="IPR004514">
    <property type="entry name" value="Gln-tRNA-synth"/>
</dbReference>
<dbReference type="GO" id="GO:0004819">
    <property type="term" value="F:glutamine-tRNA ligase activity"/>
    <property type="evidence" value="ECO:0007669"/>
    <property type="project" value="UniProtKB-UniRule"/>
</dbReference>
<dbReference type="FunFam" id="3.40.50.620:FF:000037">
    <property type="entry name" value="Glutamine--tRNA ligase cytoplasmic"/>
    <property type="match status" value="1"/>
</dbReference>
<protein>
    <recommendedName>
        <fullName evidence="8">Glutamine--tRNA ligase</fullName>
        <ecNumber evidence="8">6.1.1.18</ecNumber>
    </recommendedName>
</protein>
<feature type="domain" description="Glutamyl/glutaminyl-tRNA synthetase class Ib catalytic" evidence="10">
    <location>
        <begin position="27"/>
        <end position="335"/>
    </location>
</feature>
<dbReference type="GO" id="GO:0005829">
    <property type="term" value="C:cytosol"/>
    <property type="evidence" value="ECO:0007669"/>
    <property type="project" value="TreeGrafter"/>
</dbReference>
<dbReference type="InterPro" id="IPR000924">
    <property type="entry name" value="Glu/Gln-tRNA-synth"/>
</dbReference>
<feature type="domain" description="tRNA synthetases class I (E and Q) anti-codon binding" evidence="12">
    <location>
        <begin position="456"/>
        <end position="530"/>
    </location>
</feature>
<dbReference type="GO" id="GO:0006425">
    <property type="term" value="P:glutaminyl-tRNA aminoacylation"/>
    <property type="evidence" value="ECO:0007669"/>
    <property type="project" value="UniProtKB-UniRule"/>
</dbReference>
<keyword evidence="6 9" id="KW-0648">Protein biosynthesis</keyword>
<keyword evidence="5 9" id="KW-0067">ATP-binding</keyword>
<dbReference type="Pfam" id="PF20974">
    <property type="entry name" value="tRNA-synt_1c_C2"/>
    <property type="match status" value="1"/>
</dbReference>
<keyword evidence="7 9" id="KW-0030">Aminoacyl-tRNA synthetase</keyword>
<evidence type="ECO:0000256" key="4">
    <source>
        <dbReference type="ARBA" id="ARBA00022741"/>
    </source>
</evidence>
<dbReference type="EC" id="6.1.1.18" evidence="8"/>
<evidence type="ECO:0000259" key="12">
    <source>
        <dbReference type="Pfam" id="PF20974"/>
    </source>
</evidence>
<dbReference type="InterPro" id="IPR020059">
    <property type="entry name" value="Glu/Gln-tRNA-synth_Ib_codon-bd"/>
</dbReference>
<dbReference type="InterPro" id="IPR011035">
    <property type="entry name" value="Ribosomal_bL25/Gln-tRNA_synth"/>
</dbReference>
<feature type="domain" description="Glutamyl/glutaminyl-tRNA synthetase class Ib anti-codon binding" evidence="11">
    <location>
        <begin position="338"/>
        <end position="438"/>
    </location>
</feature>
<dbReference type="Pfam" id="PF00749">
    <property type="entry name" value="tRNA-synt_1c"/>
    <property type="match status" value="1"/>
</dbReference>
<dbReference type="CDD" id="cd00807">
    <property type="entry name" value="GlnRS_core"/>
    <property type="match status" value="1"/>
</dbReference>
<evidence type="ECO:0000256" key="6">
    <source>
        <dbReference type="ARBA" id="ARBA00022917"/>
    </source>
</evidence>
<keyword evidence="3 9" id="KW-0436">Ligase</keyword>
<evidence type="ECO:0000256" key="8">
    <source>
        <dbReference type="NCBIfam" id="TIGR00440"/>
    </source>
</evidence>
<keyword evidence="2" id="KW-0963">Cytoplasm</keyword>
<evidence type="ECO:0000313" key="14">
    <source>
        <dbReference type="Proteomes" id="UP000808337"/>
    </source>
</evidence>
<dbReference type="InterPro" id="IPR020058">
    <property type="entry name" value="Glu/Gln-tRNA-synth_Ib_cat-dom"/>
</dbReference>
<dbReference type="Gene3D" id="2.40.240.10">
    <property type="entry name" value="Ribosomal Protein L25, Chain P"/>
    <property type="match status" value="2"/>
</dbReference>
<evidence type="ECO:0000256" key="5">
    <source>
        <dbReference type="ARBA" id="ARBA00022840"/>
    </source>
</evidence>
<dbReference type="InterPro" id="IPR014729">
    <property type="entry name" value="Rossmann-like_a/b/a_fold"/>
</dbReference>
<organism evidence="13 14">
    <name type="scientific">Candidatus Opimibacter skivensis</name>
    <dbReference type="NCBI Taxonomy" id="2982028"/>
    <lineage>
        <taxon>Bacteria</taxon>
        <taxon>Pseudomonadati</taxon>
        <taxon>Bacteroidota</taxon>
        <taxon>Saprospiria</taxon>
        <taxon>Saprospirales</taxon>
        <taxon>Saprospiraceae</taxon>
        <taxon>Candidatus Opimibacter</taxon>
    </lineage>
</organism>
<dbReference type="PANTHER" id="PTHR43097">
    <property type="entry name" value="GLUTAMINE-TRNA LIGASE"/>
    <property type="match status" value="1"/>
</dbReference>
<evidence type="ECO:0000256" key="7">
    <source>
        <dbReference type="ARBA" id="ARBA00023146"/>
    </source>
</evidence>
<comment type="caution">
    <text evidence="13">The sequence shown here is derived from an EMBL/GenBank/DDBJ whole genome shotgun (WGS) entry which is preliminary data.</text>
</comment>
<dbReference type="InterPro" id="IPR020056">
    <property type="entry name" value="Rbsml_bL25/Gln-tRNA_synth_N"/>
</dbReference>
<gene>
    <name evidence="13" type="ORF">IPP15_03990</name>
</gene>